<dbReference type="Gene3D" id="1.20.1280.290">
    <property type="match status" value="2"/>
</dbReference>
<dbReference type="InterPro" id="IPR006603">
    <property type="entry name" value="PQ-loop_rpt"/>
</dbReference>
<evidence type="ECO:0008006" key="8">
    <source>
        <dbReference type="Google" id="ProtNLM"/>
    </source>
</evidence>
<dbReference type="FunCoup" id="S2JCB7">
    <property type="interactions" value="5"/>
</dbReference>
<reference evidence="7" key="1">
    <citation type="submission" date="2013-05" db="EMBL/GenBank/DDBJ databases">
        <title>The Genome sequence of Mucor circinelloides f. circinelloides 1006PhL.</title>
        <authorList>
            <consortium name="The Broad Institute Genomics Platform"/>
            <person name="Cuomo C."/>
            <person name="Earl A."/>
            <person name="Findley K."/>
            <person name="Lee S.C."/>
            <person name="Walker B."/>
            <person name="Young S."/>
            <person name="Zeng Q."/>
            <person name="Gargeya S."/>
            <person name="Fitzgerald M."/>
            <person name="Haas B."/>
            <person name="Abouelleil A."/>
            <person name="Allen A.W."/>
            <person name="Alvarado L."/>
            <person name="Arachchi H.M."/>
            <person name="Berlin A.M."/>
            <person name="Chapman S.B."/>
            <person name="Gainer-Dewar J."/>
            <person name="Goldberg J."/>
            <person name="Griggs A."/>
            <person name="Gujja S."/>
            <person name="Hansen M."/>
            <person name="Howarth C."/>
            <person name="Imamovic A."/>
            <person name="Ireland A."/>
            <person name="Larimer J."/>
            <person name="McCowan C."/>
            <person name="Murphy C."/>
            <person name="Pearson M."/>
            <person name="Poon T.W."/>
            <person name="Priest M."/>
            <person name="Roberts A."/>
            <person name="Saif S."/>
            <person name="Shea T."/>
            <person name="Sisk P."/>
            <person name="Sykes S."/>
            <person name="Wortman J."/>
            <person name="Nusbaum C."/>
            <person name="Birren B."/>
        </authorList>
    </citation>
    <scope>NUCLEOTIDE SEQUENCE [LARGE SCALE GENOMIC DNA]</scope>
    <source>
        <strain evidence="7">1006PhL</strain>
    </source>
</reference>
<dbReference type="eggNOG" id="KOG2913">
    <property type="taxonomic scope" value="Eukaryota"/>
</dbReference>
<keyword evidence="7" id="KW-1185">Reference proteome</keyword>
<feature type="transmembrane region" description="Helical" evidence="5">
    <location>
        <begin position="159"/>
        <end position="183"/>
    </location>
</feature>
<feature type="transmembrane region" description="Helical" evidence="5">
    <location>
        <begin position="195"/>
        <end position="212"/>
    </location>
</feature>
<evidence type="ECO:0000256" key="2">
    <source>
        <dbReference type="ARBA" id="ARBA00022692"/>
    </source>
</evidence>
<dbReference type="PANTHER" id="PTHR16201:SF37">
    <property type="entry name" value="PQ-LOOP REPEAT-CONTAINING PROTEIN"/>
    <property type="match status" value="1"/>
</dbReference>
<dbReference type="GO" id="GO:0016020">
    <property type="term" value="C:membrane"/>
    <property type="evidence" value="ECO:0007669"/>
    <property type="project" value="UniProtKB-SubCell"/>
</dbReference>
<dbReference type="AlphaFoldDB" id="S2JCB7"/>
<sequence>MVNRYLVEQVFSYFGLVFWSLQLAPQAYKTYRRGTSTGVSVWTMLIWTSAGVFMGVYNIGLGVAIALWIQPQIFTFIACICLFQEFRYQRKWSQCKTCIGFILSCLFFAGLEVGLVFAFKKAEKVENQGAIHFFGILPVVTILGGFLPQYYEIFREKRVIGISHLFLAMDFFGSMFSTISLAFRDEIDALDLANYIAIACFDVGILVLYYMFEWYHKRKGVTGNDEDKTQNSKELSHNCETAPEIQTVQSAETFDLKLKG</sequence>
<organism evidence="6 7">
    <name type="scientific">Mucor circinelloides f. circinelloides (strain 1006PhL)</name>
    <name type="common">Mucormycosis agent</name>
    <name type="synonym">Calyptromyces circinelloides</name>
    <dbReference type="NCBI Taxonomy" id="1220926"/>
    <lineage>
        <taxon>Eukaryota</taxon>
        <taxon>Fungi</taxon>
        <taxon>Fungi incertae sedis</taxon>
        <taxon>Mucoromycota</taxon>
        <taxon>Mucoromycotina</taxon>
        <taxon>Mucoromycetes</taxon>
        <taxon>Mucorales</taxon>
        <taxon>Mucorineae</taxon>
        <taxon>Mucoraceae</taxon>
        <taxon>Mucor</taxon>
    </lineage>
</organism>
<evidence type="ECO:0000256" key="5">
    <source>
        <dbReference type="SAM" id="Phobius"/>
    </source>
</evidence>
<evidence type="ECO:0000256" key="4">
    <source>
        <dbReference type="ARBA" id="ARBA00023136"/>
    </source>
</evidence>
<dbReference type="InParanoid" id="S2JCB7"/>
<name>S2JCB7_MUCC1</name>
<evidence type="ECO:0000256" key="1">
    <source>
        <dbReference type="ARBA" id="ARBA00004141"/>
    </source>
</evidence>
<evidence type="ECO:0000313" key="7">
    <source>
        <dbReference type="Proteomes" id="UP000014254"/>
    </source>
</evidence>
<accession>S2JCB7</accession>
<dbReference type="Pfam" id="PF04193">
    <property type="entry name" value="PQ-loop"/>
    <property type="match status" value="2"/>
</dbReference>
<keyword evidence="4 5" id="KW-0472">Membrane</keyword>
<feature type="transmembrane region" description="Helical" evidence="5">
    <location>
        <begin position="65"/>
        <end position="86"/>
    </location>
</feature>
<feature type="transmembrane region" description="Helical" evidence="5">
    <location>
        <begin position="130"/>
        <end position="147"/>
    </location>
</feature>
<keyword evidence="2 5" id="KW-0812">Transmembrane</keyword>
<evidence type="ECO:0000256" key="3">
    <source>
        <dbReference type="ARBA" id="ARBA00022989"/>
    </source>
</evidence>
<comment type="subcellular location">
    <subcellularLocation>
        <location evidence="1">Membrane</location>
        <topology evidence="1">Multi-pass membrane protein</topology>
    </subcellularLocation>
</comment>
<dbReference type="Proteomes" id="UP000014254">
    <property type="component" value="Unassembled WGS sequence"/>
</dbReference>
<dbReference type="OMA" id="IDWNGAF"/>
<dbReference type="InterPro" id="IPR051415">
    <property type="entry name" value="LAAT-1"/>
</dbReference>
<keyword evidence="3 5" id="KW-1133">Transmembrane helix</keyword>
<dbReference type="SMART" id="SM00679">
    <property type="entry name" value="CTNS"/>
    <property type="match status" value="2"/>
</dbReference>
<proteinExistence type="predicted"/>
<dbReference type="EMBL" id="KE123997">
    <property type="protein sequence ID" value="EPB86077.1"/>
    <property type="molecule type" value="Genomic_DNA"/>
</dbReference>
<feature type="transmembrane region" description="Helical" evidence="5">
    <location>
        <begin position="36"/>
        <end position="59"/>
    </location>
</feature>
<gene>
    <name evidence="6" type="ORF">HMPREF1544_07153</name>
</gene>
<feature type="transmembrane region" description="Helical" evidence="5">
    <location>
        <begin position="98"/>
        <end position="118"/>
    </location>
</feature>
<evidence type="ECO:0000313" key="6">
    <source>
        <dbReference type="EMBL" id="EPB86077.1"/>
    </source>
</evidence>
<protein>
    <recommendedName>
        <fullName evidence="8">PQ loop repeat protein</fullName>
    </recommendedName>
</protein>
<dbReference type="OrthoDB" id="407617at2759"/>
<dbReference type="PANTHER" id="PTHR16201">
    <property type="entry name" value="SEVEN TRANSMEMBRANE PROTEIN 1-RELATED"/>
    <property type="match status" value="1"/>
</dbReference>
<dbReference type="VEuPathDB" id="FungiDB:HMPREF1544_07153"/>